<evidence type="ECO:0000313" key="2">
    <source>
        <dbReference type="EMBL" id="KAJ6705353.1"/>
    </source>
</evidence>
<comment type="caution">
    <text evidence="2">The sequence shown here is derived from an EMBL/GenBank/DDBJ whole genome shotgun (WGS) entry which is preliminary data.</text>
</comment>
<evidence type="ECO:0008006" key="4">
    <source>
        <dbReference type="Google" id="ProtNLM"/>
    </source>
</evidence>
<keyword evidence="1" id="KW-0732">Signal</keyword>
<dbReference type="AlphaFoldDB" id="A0A9Q0QEU7"/>
<accession>A0A9Q0QEU7</accession>
<dbReference type="Proteomes" id="UP001151532">
    <property type="component" value="Chromosome 3"/>
</dbReference>
<keyword evidence="3" id="KW-1185">Reference proteome</keyword>
<feature type="chain" id="PRO_5040170575" description="Secreted protein" evidence="1">
    <location>
        <begin position="26"/>
        <end position="89"/>
    </location>
</feature>
<evidence type="ECO:0000313" key="3">
    <source>
        <dbReference type="Proteomes" id="UP001151532"/>
    </source>
</evidence>
<proteinExistence type="predicted"/>
<dbReference type="EMBL" id="JAPFFK010000016">
    <property type="protein sequence ID" value="KAJ6705353.1"/>
    <property type="molecule type" value="Genomic_DNA"/>
</dbReference>
<name>A0A9Q0QEU7_SALPP</name>
<organism evidence="2 3">
    <name type="scientific">Salix purpurea</name>
    <name type="common">Purple osier willow</name>
    <dbReference type="NCBI Taxonomy" id="77065"/>
    <lineage>
        <taxon>Eukaryota</taxon>
        <taxon>Viridiplantae</taxon>
        <taxon>Streptophyta</taxon>
        <taxon>Embryophyta</taxon>
        <taxon>Tracheophyta</taxon>
        <taxon>Spermatophyta</taxon>
        <taxon>Magnoliopsida</taxon>
        <taxon>eudicotyledons</taxon>
        <taxon>Gunneridae</taxon>
        <taxon>Pentapetalae</taxon>
        <taxon>rosids</taxon>
        <taxon>fabids</taxon>
        <taxon>Malpighiales</taxon>
        <taxon>Salicaceae</taxon>
        <taxon>Saliceae</taxon>
        <taxon>Salix</taxon>
    </lineage>
</organism>
<sequence>MPARACSSSFIALLVLLPEQDMAYCHEPNWVQLRLAFSSVLSNPEASVFSSICLGIPCGGLGALRLLAEDPALDSPVWLDPKQHLRIFH</sequence>
<protein>
    <recommendedName>
        <fullName evidence="4">Secreted protein</fullName>
    </recommendedName>
</protein>
<feature type="signal peptide" evidence="1">
    <location>
        <begin position="1"/>
        <end position="25"/>
    </location>
</feature>
<evidence type="ECO:0000256" key="1">
    <source>
        <dbReference type="SAM" id="SignalP"/>
    </source>
</evidence>
<reference evidence="2" key="2">
    <citation type="journal article" date="2023" name="Int. J. Mol. Sci.">
        <title>De Novo Assembly and Annotation of 11 Diverse Shrub Willow (Salix) Genomes Reveals Novel Gene Organization in Sex-Linked Regions.</title>
        <authorList>
            <person name="Hyden B."/>
            <person name="Feng K."/>
            <person name="Yates T.B."/>
            <person name="Jawdy S."/>
            <person name="Cereghino C."/>
            <person name="Smart L.B."/>
            <person name="Muchero W."/>
        </authorList>
    </citation>
    <scope>NUCLEOTIDE SEQUENCE</scope>
    <source>
        <tissue evidence="2">Shoot tip</tissue>
    </source>
</reference>
<reference evidence="2" key="1">
    <citation type="submission" date="2022-11" db="EMBL/GenBank/DDBJ databases">
        <authorList>
            <person name="Hyden B.L."/>
            <person name="Feng K."/>
            <person name="Yates T."/>
            <person name="Jawdy S."/>
            <person name="Smart L.B."/>
            <person name="Muchero W."/>
        </authorList>
    </citation>
    <scope>NUCLEOTIDE SEQUENCE</scope>
    <source>
        <tissue evidence="2">Shoot tip</tissue>
    </source>
</reference>
<gene>
    <name evidence="2" type="ORF">OIU79_010120</name>
</gene>